<dbReference type="EMBL" id="JABUMX010000003">
    <property type="protein sequence ID" value="NTS32400.1"/>
    <property type="molecule type" value="Genomic_DNA"/>
</dbReference>
<reference evidence="1 2" key="1">
    <citation type="submission" date="2020-05" db="EMBL/GenBank/DDBJ databases">
        <authorList>
            <person name="Kim M.K."/>
        </authorList>
    </citation>
    <scope>NUCLEOTIDE SEQUENCE [LARGE SCALE GENOMIC DNA]</scope>
    <source>
        <strain evidence="1 2">BT25</strain>
    </source>
</reference>
<dbReference type="AlphaFoldDB" id="A0A849VWS1"/>
<dbReference type="Proteomes" id="UP000550508">
    <property type="component" value="Unassembled WGS sequence"/>
</dbReference>
<evidence type="ECO:0000313" key="1">
    <source>
        <dbReference type="EMBL" id="NTS32400.1"/>
    </source>
</evidence>
<gene>
    <name evidence="1" type="ORF">HQ945_14160</name>
</gene>
<proteinExistence type="predicted"/>
<comment type="caution">
    <text evidence="1">The sequence shown here is derived from an EMBL/GenBank/DDBJ whole genome shotgun (WGS) entry which is preliminary data.</text>
</comment>
<dbReference type="RefSeq" id="WP_174208209.1">
    <property type="nucleotide sequence ID" value="NZ_JABUMX010000003.1"/>
</dbReference>
<sequence length="100" mass="11550">MAFLEIDRRIFTTTDWEIMQRAHNRASILLDRCPRTDPRCNELARTIIAMFESGIRDEDELAAMAANRELSFLGARGHFQKPFPIGKIKQGLMPESFTEH</sequence>
<name>A0A849VWS1_9HYPH</name>
<protein>
    <submittedName>
        <fullName evidence="1">Uncharacterized protein</fullName>
    </submittedName>
</protein>
<keyword evidence="2" id="KW-1185">Reference proteome</keyword>
<accession>A0A849VWS1</accession>
<evidence type="ECO:0000313" key="2">
    <source>
        <dbReference type="Proteomes" id="UP000550508"/>
    </source>
</evidence>
<organism evidence="1 2">
    <name type="scientific">Phyllobacterium pellucidum</name>
    <dbReference type="NCBI Taxonomy" id="2740464"/>
    <lineage>
        <taxon>Bacteria</taxon>
        <taxon>Pseudomonadati</taxon>
        <taxon>Pseudomonadota</taxon>
        <taxon>Alphaproteobacteria</taxon>
        <taxon>Hyphomicrobiales</taxon>
        <taxon>Phyllobacteriaceae</taxon>
        <taxon>Phyllobacterium</taxon>
    </lineage>
</organism>